<dbReference type="InterPro" id="IPR005625">
    <property type="entry name" value="PepSY-ass_TM"/>
</dbReference>
<dbReference type="PANTHER" id="PTHR34219">
    <property type="entry name" value="IRON-REGULATED INNER MEMBRANE PROTEIN-RELATED"/>
    <property type="match status" value="1"/>
</dbReference>
<feature type="transmembrane region" description="Helical" evidence="2">
    <location>
        <begin position="417"/>
        <end position="438"/>
    </location>
</feature>
<reference evidence="4 5" key="1">
    <citation type="submission" date="2017-05" db="EMBL/GenBank/DDBJ databases">
        <title>Complete and WGS of Bordetella genogroups.</title>
        <authorList>
            <person name="Spilker T."/>
            <person name="LiPuma J."/>
        </authorList>
    </citation>
    <scope>NUCLEOTIDE SEQUENCE [LARGE SCALE GENOMIC DNA]</scope>
    <source>
        <strain evidence="4 5">AU10456</strain>
    </source>
</reference>
<evidence type="ECO:0000313" key="4">
    <source>
        <dbReference type="EMBL" id="OZI44152.1"/>
    </source>
</evidence>
<organism evidence="4 5">
    <name type="scientific">Bordetella genomosp. 5</name>
    <dbReference type="NCBI Taxonomy" id="1395608"/>
    <lineage>
        <taxon>Bacteria</taxon>
        <taxon>Pseudomonadati</taxon>
        <taxon>Pseudomonadota</taxon>
        <taxon>Betaproteobacteria</taxon>
        <taxon>Burkholderiales</taxon>
        <taxon>Alcaligenaceae</taxon>
        <taxon>Bordetella</taxon>
    </lineage>
</organism>
<dbReference type="OrthoDB" id="9791166at2"/>
<feature type="compositionally biased region" description="Basic and acidic residues" evidence="1">
    <location>
        <begin position="279"/>
        <end position="298"/>
    </location>
</feature>
<evidence type="ECO:0000259" key="3">
    <source>
        <dbReference type="Pfam" id="PF03413"/>
    </source>
</evidence>
<sequence>MTTDNVAPQEREPVRASQVYRAVWRWHFYAGMLVVPFLLVLAVTGALYLFHNEIEDWWYRDLRTVAVQQAPTLAPEAIVARAESAHPGRVLKYLPPAAPDRAAVVVLRPQDSANLSVFVDPYAGKVLGAQEERGTLMWTVRQLHSLSFFGPIANGAIEIAAGWTILLVLTGLYLWWPRGRRQGVVTVRGTPGQRVFWRDLHAVAGAFAAFFILFLALTGMPWSIVWGAKVNQWANGNNFGYPSGVRVNVPMSDARLADAGKTTWSLEQARMPMSQPGAGHDHGAGHAQGHGDDAGHDHGQARADAEIAHDHGQAPPPEQARPAGAPPPIGLDAAVAAFTRLGLAPGYVVNLPTSATAVYTGSVYPNDLARQRVVHLDQYSGKPLLDMSYADYGPLGRGLEWGINVHMGQEYGRINQIVLALACLAMVLMCVGGVAMWWKRRPVGGLGIPPLPKQRAALRGVMVLMIIGGCVFPLVGASLVVMLLIDAAVQRAGAPAVTRLQ</sequence>
<feature type="transmembrane region" description="Helical" evidence="2">
    <location>
        <begin position="26"/>
        <end position="50"/>
    </location>
</feature>
<proteinExistence type="predicted"/>
<evidence type="ECO:0000256" key="2">
    <source>
        <dbReference type="SAM" id="Phobius"/>
    </source>
</evidence>
<feature type="region of interest" description="Disordered" evidence="1">
    <location>
        <begin position="272"/>
        <end position="298"/>
    </location>
</feature>
<feature type="transmembrane region" description="Helical" evidence="2">
    <location>
        <begin position="196"/>
        <end position="217"/>
    </location>
</feature>
<dbReference type="Pfam" id="PF03413">
    <property type="entry name" value="PepSY"/>
    <property type="match status" value="1"/>
</dbReference>
<gene>
    <name evidence="4" type="ORF">CAL25_22695</name>
</gene>
<dbReference type="Proteomes" id="UP000216913">
    <property type="component" value="Unassembled WGS sequence"/>
</dbReference>
<keyword evidence="2" id="KW-0812">Transmembrane</keyword>
<feature type="domain" description="PepSY" evidence="3">
    <location>
        <begin position="73"/>
        <end position="128"/>
    </location>
</feature>
<dbReference type="RefSeq" id="WP_094804161.1">
    <property type="nucleotide sequence ID" value="NZ_NEVP01000015.1"/>
</dbReference>
<keyword evidence="2" id="KW-1133">Transmembrane helix</keyword>
<evidence type="ECO:0000313" key="5">
    <source>
        <dbReference type="Proteomes" id="UP000216913"/>
    </source>
</evidence>
<name>A0A261T4K4_9BORD</name>
<keyword evidence="5" id="KW-1185">Reference proteome</keyword>
<comment type="caution">
    <text evidence="4">The sequence shown here is derived from an EMBL/GenBank/DDBJ whole genome shotgun (WGS) entry which is preliminary data.</text>
</comment>
<accession>A0A261T4K4</accession>
<keyword evidence="2" id="KW-0472">Membrane</keyword>
<feature type="transmembrane region" description="Helical" evidence="2">
    <location>
        <begin position="155"/>
        <end position="176"/>
    </location>
</feature>
<protein>
    <recommendedName>
        <fullName evidence="3">PepSY domain-containing protein</fullName>
    </recommendedName>
</protein>
<dbReference type="InterPro" id="IPR025711">
    <property type="entry name" value="PepSY"/>
</dbReference>
<dbReference type="PANTHER" id="PTHR34219:SF1">
    <property type="entry name" value="PEPSY DOMAIN-CONTAINING PROTEIN"/>
    <property type="match status" value="1"/>
</dbReference>
<evidence type="ECO:0000256" key="1">
    <source>
        <dbReference type="SAM" id="MobiDB-lite"/>
    </source>
</evidence>
<dbReference type="AlphaFoldDB" id="A0A261T4K4"/>
<dbReference type="Pfam" id="PF03929">
    <property type="entry name" value="PepSY_TM"/>
    <property type="match status" value="1"/>
</dbReference>
<feature type="transmembrane region" description="Helical" evidence="2">
    <location>
        <begin position="458"/>
        <end position="485"/>
    </location>
</feature>
<dbReference type="EMBL" id="NEVP01000015">
    <property type="protein sequence ID" value="OZI44152.1"/>
    <property type="molecule type" value="Genomic_DNA"/>
</dbReference>